<feature type="domain" description="KRAB" evidence="1">
    <location>
        <begin position="31"/>
        <end position="95"/>
    </location>
</feature>
<dbReference type="InterPro" id="IPR001909">
    <property type="entry name" value="KRAB"/>
</dbReference>
<sequence>MDWKSEEEGVPGEGQCLPLKYEGGMGKNELLSFEDVAMFFTREEWENLDSAQKYLYRDVMLENYRNLIFLDQRDKTKLQDISLQLTNHHIPFTSP</sequence>
<dbReference type="GeneID" id="105756785"/>
<dbReference type="PROSITE" id="PS50805">
    <property type="entry name" value="KRAB"/>
    <property type="match status" value="1"/>
</dbReference>
<dbReference type="Pfam" id="PF01352">
    <property type="entry name" value="KRAB"/>
    <property type="match status" value="1"/>
</dbReference>
<dbReference type="InterPro" id="IPR036051">
    <property type="entry name" value="KRAB_dom_sf"/>
</dbReference>
<accession>A0A2Y9RT94</accession>
<dbReference type="PANTHER" id="PTHR23232:SF165">
    <property type="entry name" value="KRAB DOMAIN-CONTAINING PROTEIN"/>
    <property type="match status" value="1"/>
</dbReference>
<evidence type="ECO:0000313" key="2">
    <source>
        <dbReference type="Proteomes" id="UP000248480"/>
    </source>
</evidence>
<reference evidence="3" key="1">
    <citation type="submission" date="2025-08" db="UniProtKB">
        <authorList>
            <consortium name="RefSeq"/>
        </authorList>
    </citation>
    <scope>IDENTIFICATION</scope>
</reference>
<dbReference type="AlphaFoldDB" id="A0A2Y9RT94"/>
<keyword evidence="2" id="KW-1185">Reference proteome</keyword>
<dbReference type="RefSeq" id="XP_023596836.1">
    <property type="nucleotide sequence ID" value="XM_023741068.1"/>
</dbReference>
<name>A0A2Y9RT94_TRIMA</name>
<proteinExistence type="predicted"/>
<dbReference type="PANTHER" id="PTHR23232">
    <property type="entry name" value="KRAB DOMAIN C2H2 ZINC FINGER"/>
    <property type="match status" value="1"/>
</dbReference>
<dbReference type="SMART" id="SM00349">
    <property type="entry name" value="KRAB"/>
    <property type="match status" value="1"/>
</dbReference>
<dbReference type="InterPro" id="IPR050169">
    <property type="entry name" value="Krueppel_C2H2_ZnF"/>
</dbReference>
<dbReference type="GO" id="GO:0006355">
    <property type="term" value="P:regulation of DNA-templated transcription"/>
    <property type="evidence" value="ECO:0007669"/>
    <property type="project" value="InterPro"/>
</dbReference>
<dbReference type="Proteomes" id="UP000248480">
    <property type="component" value="Unplaced"/>
</dbReference>
<protein>
    <submittedName>
        <fullName evidence="3">Zinc finger protein 3 isoform X5</fullName>
    </submittedName>
</protein>
<gene>
    <name evidence="3" type="primary">LOC105756785</name>
</gene>
<organism evidence="2 3">
    <name type="scientific">Trichechus manatus latirostris</name>
    <name type="common">Florida manatee</name>
    <dbReference type="NCBI Taxonomy" id="127582"/>
    <lineage>
        <taxon>Eukaryota</taxon>
        <taxon>Metazoa</taxon>
        <taxon>Chordata</taxon>
        <taxon>Craniata</taxon>
        <taxon>Vertebrata</taxon>
        <taxon>Euteleostomi</taxon>
        <taxon>Mammalia</taxon>
        <taxon>Eutheria</taxon>
        <taxon>Afrotheria</taxon>
        <taxon>Sirenia</taxon>
        <taxon>Trichechidae</taxon>
        <taxon>Trichechus</taxon>
    </lineage>
</organism>
<evidence type="ECO:0000313" key="3">
    <source>
        <dbReference type="RefSeq" id="XP_023596836.1"/>
    </source>
</evidence>
<evidence type="ECO:0000259" key="1">
    <source>
        <dbReference type="PROSITE" id="PS50805"/>
    </source>
</evidence>
<dbReference type="Gene3D" id="6.10.140.140">
    <property type="match status" value="1"/>
</dbReference>
<dbReference type="CDD" id="cd07765">
    <property type="entry name" value="KRAB_A-box"/>
    <property type="match status" value="1"/>
</dbReference>
<dbReference type="SUPFAM" id="SSF109640">
    <property type="entry name" value="KRAB domain (Kruppel-associated box)"/>
    <property type="match status" value="1"/>
</dbReference>